<dbReference type="AlphaFoldDB" id="A0A914QBX0"/>
<evidence type="ECO:0000313" key="3">
    <source>
        <dbReference type="WBParaSite" id="PDA_v2.g29082.t1"/>
    </source>
</evidence>
<keyword evidence="2" id="KW-1185">Reference proteome</keyword>
<feature type="compositionally biased region" description="Polar residues" evidence="1">
    <location>
        <begin position="177"/>
        <end position="189"/>
    </location>
</feature>
<dbReference type="WBParaSite" id="PDA_v2.g29082.t1">
    <property type="protein sequence ID" value="PDA_v2.g29082.t1"/>
    <property type="gene ID" value="PDA_v2.g29082"/>
</dbReference>
<sequence>MAPIKSLYDFAECGVNPIVITIDTVAPERSQMSERRTSSIPDYVEVPRGNFCKTEEIVRGKPVIRLYVKEPELQNGFIRKYTPTMVKETMKWYCTQCNTRRNSRANSNKFVAMKTKNVLPKEAKYNEEKNTLLVPKNHACCKPIEGELKAADCKMSSVLSEDKSVSINPSITSSSSQTRTPDSENVTQTVKQSITDITSINIDSNITPPIPSPISTPFSTETIQESSRSSVKSELEEIDDYMVVVEPPNKK</sequence>
<dbReference type="Proteomes" id="UP000887578">
    <property type="component" value="Unplaced"/>
</dbReference>
<organism evidence="2 3">
    <name type="scientific">Panagrolaimus davidi</name>
    <dbReference type="NCBI Taxonomy" id="227884"/>
    <lineage>
        <taxon>Eukaryota</taxon>
        <taxon>Metazoa</taxon>
        <taxon>Ecdysozoa</taxon>
        <taxon>Nematoda</taxon>
        <taxon>Chromadorea</taxon>
        <taxon>Rhabditida</taxon>
        <taxon>Tylenchina</taxon>
        <taxon>Panagrolaimomorpha</taxon>
        <taxon>Panagrolaimoidea</taxon>
        <taxon>Panagrolaimidae</taxon>
        <taxon>Panagrolaimus</taxon>
    </lineage>
</organism>
<feature type="region of interest" description="Disordered" evidence="1">
    <location>
        <begin position="164"/>
        <end position="189"/>
    </location>
</feature>
<name>A0A914QBX0_9BILA</name>
<accession>A0A914QBX0</accession>
<evidence type="ECO:0000256" key="1">
    <source>
        <dbReference type="SAM" id="MobiDB-lite"/>
    </source>
</evidence>
<feature type="region of interest" description="Disordered" evidence="1">
    <location>
        <begin position="204"/>
        <end position="234"/>
    </location>
</feature>
<protein>
    <submittedName>
        <fullName evidence="3">Uncharacterized protein</fullName>
    </submittedName>
</protein>
<feature type="compositionally biased region" description="Low complexity" evidence="1">
    <location>
        <begin position="165"/>
        <end position="176"/>
    </location>
</feature>
<evidence type="ECO:0000313" key="2">
    <source>
        <dbReference type="Proteomes" id="UP000887578"/>
    </source>
</evidence>
<reference evidence="3" key="1">
    <citation type="submission" date="2022-11" db="UniProtKB">
        <authorList>
            <consortium name="WormBaseParasite"/>
        </authorList>
    </citation>
    <scope>IDENTIFICATION</scope>
</reference>
<proteinExistence type="predicted"/>